<dbReference type="UniPathway" id="UPA00219"/>
<dbReference type="PROSITE" id="PS00843">
    <property type="entry name" value="DALA_DALA_LIGASE_1"/>
    <property type="match status" value="1"/>
</dbReference>
<dbReference type="Pfam" id="PF01820">
    <property type="entry name" value="Dala_Dala_lig_N"/>
    <property type="match status" value="1"/>
</dbReference>
<evidence type="ECO:0000256" key="1">
    <source>
        <dbReference type="ARBA" id="ARBA00001936"/>
    </source>
</evidence>
<dbReference type="Gene3D" id="3.40.50.20">
    <property type="match status" value="1"/>
</dbReference>
<keyword evidence="9 12" id="KW-0573">Peptidoglycan synthesis</keyword>
<evidence type="ECO:0000256" key="4">
    <source>
        <dbReference type="ARBA" id="ARBA00022723"/>
    </source>
</evidence>
<evidence type="ECO:0000256" key="5">
    <source>
        <dbReference type="ARBA" id="ARBA00022741"/>
    </source>
</evidence>
<dbReference type="InterPro" id="IPR011095">
    <property type="entry name" value="Dala_Dala_lig_C"/>
</dbReference>
<evidence type="ECO:0000256" key="3">
    <source>
        <dbReference type="ARBA" id="ARBA00022598"/>
    </source>
</evidence>
<keyword evidence="6 16" id="KW-0067">ATP-binding</keyword>
<feature type="domain" description="ATP-grasp" evidence="17">
    <location>
        <begin position="149"/>
        <end position="353"/>
    </location>
</feature>
<evidence type="ECO:0000256" key="13">
    <source>
        <dbReference type="PIRSR" id="PIRSR039102-1"/>
    </source>
</evidence>
<dbReference type="GO" id="GO:0008360">
    <property type="term" value="P:regulation of cell shape"/>
    <property type="evidence" value="ECO:0007669"/>
    <property type="project" value="UniProtKB-KW"/>
</dbReference>
<dbReference type="PROSITE" id="PS50975">
    <property type="entry name" value="ATP_GRASP"/>
    <property type="match status" value="1"/>
</dbReference>
<comment type="catalytic activity">
    <reaction evidence="12">
        <text>2 D-alanine + ATP = D-alanyl-D-alanine + ADP + phosphate + H(+)</text>
        <dbReference type="Rhea" id="RHEA:11224"/>
        <dbReference type="ChEBI" id="CHEBI:15378"/>
        <dbReference type="ChEBI" id="CHEBI:30616"/>
        <dbReference type="ChEBI" id="CHEBI:43474"/>
        <dbReference type="ChEBI" id="CHEBI:57416"/>
        <dbReference type="ChEBI" id="CHEBI:57822"/>
        <dbReference type="ChEBI" id="CHEBI:456216"/>
        <dbReference type="EC" id="6.3.2.4"/>
    </reaction>
</comment>
<dbReference type="Pfam" id="PF07478">
    <property type="entry name" value="Dala_Dala_lig_C"/>
    <property type="match status" value="1"/>
</dbReference>
<feature type="binding site" evidence="14">
    <location>
        <begin position="184"/>
        <end position="186"/>
    </location>
    <ligand>
        <name>ATP</name>
        <dbReference type="ChEBI" id="CHEBI:30616"/>
    </ligand>
</feature>
<comment type="function">
    <text evidence="12">Cell wall formation.</text>
</comment>
<dbReference type="Gene3D" id="3.30.470.20">
    <property type="entry name" value="ATP-grasp fold, B domain"/>
    <property type="match status" value="1"/>
</dbReference>
<comment type="subcellular location">
    <subcellularLocation>
        <location evidence="12">Cytoplasm</location>
    </subcellularLocation>
</comment>
<comment type="cofactor">
    <cofactor evidence="1">
        <name>Mn(2+)</name>
        <dbReference type="ChEBI" id="CHEBI:29035"/>
    </cofactor>
</comment>
<feature type="active site" evidence="13">
    <location>
        <position position="331"/>
    </location>
</feature>
<evidence type="ECO:0000256" key="12">
    <source>
        <dbReference type="HAMAP-Rule" id="MF_00047"/>
    </source>
</evidence>
<evidence type="ECO:0000313" key="18">
    <source>
        <dbReference type="EMBL" id="QGU07204.1"/>
    </source>
</evidence>
<feature type="binding site" evidence="15">
    <location>
        <position position="308"/>
    </location>
    <ligand>
        <name>Mg(2+)</name>
        <dbReference type="ChEBI" id="CHEBI:18420"/>
        <label>1</label>
    </ligand>
</feature>
<evidence type="ECO:0000256" key="14">
    <source>
        <dbReference type="PIRSR" id="PIRSR039102-2"/>
    </source>
</evidence>
<dbReference type="SUPFAM" id="SSF56059">
    <property type="entry name" value="Glutathione synthetase ATP-binding domain-like"/>
    <property type="match status" value="1"/>
</dbReference>
<dbReference type="Gene3D" id="3.30.1490.20">
    <property type="entry name" value="ATP-grasp fold, A domain"/>
    <property type="match status" value="1"/>
</dbReference>
<dbReference type="PANTHER" id="PTHR23132">
    <property type="entry name" value="D-ALANINE--D-ALANINE LIGASE"/>
    <property type="match status" value="1"/>
</dbReference>
<dbReference type="HAMAP" id="MF_00047">
    <property type="entry name" value="Dala_Dala_lig"/>
    <property type="match status" value="1"/>
</dbReference>
<dbReference type="FunFam" id="3.30.470.20:FF:000008">
    <property type="entry name" value="D-alanine--D-alanine ligase"/>
    <property type="match status" value="1"/>
</dbReference>
<dbReference type="NCBIfam" id="TIGR01205">
    <property type="entry name" value="D_ala_D_alaTIGR"/>
    <property type="match status" value="1"/>
</dbReference>
<reference evidence="18 19" key="1">
    <citation type="submission" date="2019-11" db="EMBL/GenBank/DDBJ databases">
        <title>Complete genome sequence of Corynebacterium kalinowskii 1959, a novel Corynebacterium species isolated from soil of a small paddock in Vilsendorf, Germany.</title>
        <authorList>
            <person name="Schaffert L."/>
            <person name="Ruwe M."/>
            <person name="Milse J."/>
            <person name="Hanuschka K."/>
            <person name="Ortseifen V."/>
            <person name="Droste J."/>
            <person name="Brandt D."/>
            <person name="Schlueter L."/>
            <person name="Kutter Y."/>
            <person name="Vinke S."/>
            <person name="Viehoefer P."/>
            <person name="Jacob L."/>
            <person name="Luebke N.-C."/>
            <person name="Schulte-Berndt E."/>
            <person name="Hain C."/>
            <person name="Linder M."/>
            <person name="Schmidt P."/>
            <person name="Wollenschlaeger L."/>
            <person name="Luttermann T."/>
            <person name="Thieme E."/>
            <person name="Hassa J."/>
            <person name="Haak M."/>
            <person name="Wittchen M."/>
            <person name="Mentz A."/>
            <person name="Persicke M."/>
            <person name="Busche T."/>
            <person name="Ruckert C."/>
        </authorList>
    </citation>
    <scope>NUCLEOTIDE SEQUENCE [LARGE SCALE GENOMIC DNA]</scope>
    <source>
        <strain evidence="18 19">2039</strain>
    </source>
</reference>
<comment type="similarity">
    <text evidence="2 12">Belongs to the D-alanine--D-alanine ligase family.</text>
</comment>
<feature type="binding site" evidence="15">
    <location>
        <position position="320"/>
    </location>
    <ligand>
        <name>Mg(2+)</name>
        <dbReference type="ChEBI" id="CHEBI:18420"/>
        <label>2</label>
    </ligand>
</feature>
<feature type="binding site" evidence="15">
    <location>
        <position position="320"/>
    </location>
    <ligand>
        <name>Mg(2+)</name>
        <dbReference type="ChEBI" id="CHEBI:18420"/>
        <label>1</label>
    </ligand>
</feature>
<evidence type="ECO:0000259" key="17">
    <source>
        <dbReference type="PROSITE" id="PS50975"/>
    </source>
</evidence>
<dbReference type="GO" id="GO:0005524">
    <property type="term" value="F:ATP binding"/>
    <property type="evidence" value="ECO:0007669"/>
    <property type="project" value="UniProtKB-UniRule"/>
</dbReference>
<dbReference type="EMBL" id="CP046455">
    <property type="protein sequence ID" value="QGU07204.1"/>
    <property type="molecule type" value="Genomic_DNA"/>
</dbReference>
<keyword evidence="12" id="KW-0963">Cytoplasm</keyword>
<dbReference type="SUPFAM" id="SSF52440">
    <property type="entry name" value="PreATP-grasp domain"/>
    <property type="match status" value="1"/>
</dbReference>
<dbReference type="PROSITE" id="PS00844">
    <property type="entry name" value="DALA_DALA_LIGASE_2"/>
    <property type="match status" value="1"/>
</dbReference>
<evidence type="ECO:0000256" key="7">
    <source>
        <dbReference type="ARBA" id="ARBA00022842"/>
    </source>
</evidence>
<evidence type="ECO:0000256" key="10">
    <source>
        <dbReference type="ARBA" id="ARBA00023211"/>
    </source>
</evidence>
<keyword evidence="7 15" id="KW-0460">Magnesium</keyword>
<dbReference type="InterPro" id="IPR000291">
    <property type="entry name" value="D-Ala_lig_Van_CS"/>
</dbReference>
<dbReference type="InterPro" id="IPR016185">
    <property type="entry name" value="PreATP-grasp_dom_sf"/>
</dbReference>
<evidence type="ECO:0000256" key="2">
    <source>
        <dbReference type="ARBA" id="ARBA00010871"/>
    </source>
</evidence>
<evidence type="ECO:0000256" key="11">
    <source>
        <dbReference type="ARBA" id="ARBA00023316"/>
    </source>
</evidence>
<dbReference type="InterPro" id="IPR013815">
    <property type="entry name" value="ATP_grasp_subdomain_1"/>
</dbReference>
<organism evidence="18 19">
    <name type="scientific">Corynebacterium occultum</name>
    <dbReference type="NCBI Taxonomy" id="2675219"/>
    <lineage>
        <taxon>Bacteria</taxon>
        <taxon>Bacillati</taxon>
        <taxon>Actinomycetota</taxon>
        <taxon>Actinomycetes</taxon>
        <taxon>Mycobacteriales</taxon>
        <taxon>Corynebacteriaceae</taxon>
        <taxon>Corynebacterium</taxon>
    </lineage>
</organism>
<keyword evidence="11 12" id="KW-0961">Cell wall biogenesis/degradation</keyword>
<dbReference type="PIRSF" id="PIRSF039102">
    <property type="entry name" value="Ddl/VanB"/>
    <property type="match status" value="1"/>
</dbReference>
<dbReference type="InterPro" id="IPR011761">
    <property type="entry name" value="ATP-grasp"/>
</dbReference>
<evidence type="ECO:0000256" key="8">
    <source>
        <dbReference type="ARBA" id="ARBA00022960"/>
    </source>
</evidence>
<comment type="cofactor">
    <cofactor evidence="15">
        <name>Mg(2+)</name>
        <dbReference type="ChEBI" id="CHEBI:18420"/>
    </cofactor>
    <cofactor evidence="15">
        <name>Mn(2+)</name>
        <dbReference type="ChEBI" id="CHEBI:29035"/>
    </cofactor>
    <text evidence="15">Binds 2 magnesium or manganese ions per subunit.</text>
</comment>
<evidence type="ECO:0000313" key="19">
    <source>
        <dbReference type="Proteomes" id="UP000424462"/>
    </source>
</evidence>
<dbReference type="RefSeq" id="WP_156230719.1">
    <property type="nucleotide sequence ID" value="NZ_CP046455.1"/>
</dbReference>
<keyword evidence="5 14" id="KW-0547">Nucleotide-binding</keyword>
<comment type="pathway">
    <text evidence="12">Cell wall biogenesis; peptidoglycan biosynthesis.</text>
</comment>
<dbReference type="GO" id="GO:0071555">
    <property type="term" value="P:cell wall organization"/>
    <property type="evidence" value="ECO:0007669"/>
    <property type="project" value="UniProtKB-KW"/>
</dbReference>
<dbReference type="GO" id="GO:0005829">
    <property type="term" value="C:cytosol"/>
    <property type="evidence" value="ECO:0007669"/>
    <property type="project" value="TreeGrafter"/>
</dbReference>
<keyword evidence="10 15" id="KW-0464">Manganese</keyword>
<dbReference type="NCBIfam" id="NF002528">
    <property type="entry name" value="PRK01966.1-4"/>
    <property type="match status" value="1"/>
</dbReference>
<dbReference type="AlphaFoldDB" id="A0A6B8W0Z9"/>
<feature type="binding site" evidence="14">
    <location>
        <begin position="222"/>
        <end position="229"/>
    </location>
    <ligand>
        <name>ATP</name>
        <dbReference type="ChEBI" id="CHEBI:30616"/>
    </ligand>
</feature>
<dbReference type="GO" id="GO:0008716">
    <property type="term" value="F:D-alanine-D-alanine ligase activity"/>
    <property type="evidence" value="ECO:0007669"/>
    <property type="project" value="UniProtKB-UniRule"/>
</dbReference>
<gene>
    <name evidence="12 18" type="primary">ddl</name>
    <name evidence="18" type="ORF">COCCU_06325</name>
</gene>
<feature type="active site" evidence="13">
    <location>
        <position position="192"/>
    </location>
</feature>
<dbReference type="PANTHER" id="PTHR23132:SF25">
    <property type="entry name" value="D-ALANINE--D-ALANINE LIGASE A"/>
    <property type="match status" value="1"/>
</dbReference>
<evidence type="ECO:0000256" key="16">
    <source>
        <dbReference type="PROSITE-ProRule" id="PRU00409"/>
    </source>
</evidence>
<evidence type="ECO:0000256" key="9">
    <source>
        <dbReference type="ARBA" id="ARBA00022984"/>
    </source>
</evidence>
<keyword evidence="19" id="KW-1185">Reference proteome</keyword>
<proteinExistence type="inferred from homology"/>
<accession>A0A6B8W0Z9</accession>
<keyword evidence="8 12" id="KW-0133">Cell shape</keyword>
<name>A0A6B8W0Z9_9CORY</name>
<feature type="binding site" evidence="14">
    <location>
        <position position="145"/>
    </location>
    <ligand>
        <name>ATP</name>
        <dbReference type="ChEBI" id="CHEBI:30616"/>
    </ligand>
</feature>
<feature type="active site" evidence="13">
    <location>
        <position position="21"/>
    </location>
</feature>
<feature type="binding site" evidence="14">
    <location>
        <begin position="319"/>
        <end position="320"/>
    </location>
    <ligand>
        <name>ATP</name>
        <dbReference type="ChEBI" id="CHEBI:30616"/>
    </ligand>
</feature>
<protein>
    <recommendedName>
        <fullName evidence="12">D-alanine--D-alanine ligase</fullName>
        <ecNumber evidence="12">6.3.2.4</ecNumber>
    </recommendedName>
    <alternativeName>
        <fullName evidence="12">D-Ala-D-Ala ligase</fullName>
    </alternativeName>
    <alternativeName>
        <fullName evidence="12">D-alanylalanine synthetase</fullName>
    </alternativeName>
</protein>
<dbReference type="GO" id="GO:0046872">
    <property type="term" value="F:metal ion binding"/>
    <property type="evidence" value="ECO:0007669"/>
    <property type="project" value="UniProtKB-KW"/>
</dbReference>
<keyword evidence="4 15" id="KW-0479">Metal-binding</keyword>
<dbReference type="Proteomes" id="UP000424462">
    <property type="component" value="Chromosome"/>
</dbReference>
<sequence length="357" mass="38643">MSNIEQQRIRVAVIYGGRSPEHSVSCVSAGAVMSHLDPEKYEIIPVGITQEGMWTIGESDYSRLRTQDRVLPVVEAREELKLSLNPGQRGQFHTTDGQLHATADVIFPVLHGPCGEDGTIQGLFELSGVPYVGNGVLASAAGMDKEFTKKLMLAVGLPITPELVLRAGEEFPAKEKERLGLPVFVKPARGGSSIGISKVTAWEQLNAAIALAREHDEKVIIEAEIVGDEVEVGVLQLADGRVIASVPAMLEHTSESAEGFYGFETKYLDDVVTAAIPAPYSEEVTTRLQELAVHTFTALNCEGLARVDFFQTAKGPVLNEINTMPGFTPISMYPQVFAASGVDYPELLDALVQRALR</sequence>
<feature type="binding site" evidence="15">
    <location>
        <position position="322"/>
    </location>
    <ligand>
        <name>Mg(2+)</name>
        <dbReference type="ChEBI" id="CHEBI:18420"/>
        <label>2</label>
    </ligand>
</feature>
<evidence type="ECO:0000256" key="15">
    <source>
        <dbReference type="PIRSR" id="PIRSR039102-3"/>
    </source>
</evidence>
<evidence type="ECO:0000256" key="6">
    <source>
        <dbReference type="ARBA" id="ARBA00022840"/>
    </source>
</evidence>
<dbReference type="KEGG" id="cok:COCCU_06325"/>
<dbReference type="InterPro" id="IPR005905">
    <property type="entry name" value="D_ala_D_ala"/>
</dbReference>
<dbReference type="InterPro" id="IPR011127">
    <property type="entry name" value="Dala_Dala_lig_N"/>
</dbReference>
<dbReference type="EC" id="6.3.2.4" evidence="12"/>
<keyword evidence="3 12" id="KW-0436">Ligase</keyword>
<dbReference type="GO" id="GO:0009252">
    <property type="term" value="P:peptidoglycan biosynthetic process"/>
    <property type="evidence" value="ECO:0007669"/>
    <property type="project" value="UniProtKB-UniRule"/>
</dbReference>
<feature type="binding site" evidence="14">
    <location>
        <begin position="192"/>
        <end position="193"/>
    </location>
    <ligand>
        <name>ATP</name>
        <dbReference type="ChEBI" id="CHEBI:30616"/>
    </ligand>
</feature>